<evidence type="ECO:0000259" key="1">
    <source>
        <dbReference type="Pfam" id="PF08421"/>
    </source>
</evidence>
<dbReference type="InterPro" id="IPR013691">
    <property type="entry name" value="MeTrfase_14"/>
</dbReference>
<protein>
    <submittedName>
        <fullName evidence="3">Methyltransferase domain-containing protein</fullName>
    </submittedName>
</protein>
<name>A0A6A4RAP6_9RHOB</name>
<accession>A0A6A4RAP6</accession>
<dbReference type="Pfam" id="PF08421">
    <property type="entry name" value="Methyltransf_13"/>
    <property type="match status" value="1"/>
</dbReference>
<dbReference type="Pfam" id="PF13489">
    <property type="entry name" value="Methyltransf_23"/>
    <property type="match status" value="1"/>
</dbReference>
<dbReference type="InterPro" id="IPR038576">
    <property type="entry name" value="Methyltransf_Zn-bd_dom_put_sf"/>
</dbReference>
<evidence type="ECO:0000259" key="2">
    <source>
        <dbReference type="Pfam" id="PF08484"/>
    </source>
</evidence>
<feature type="domain" description="C-methyltransferase" evidence="2">
    <location>
        <begin position="250"/>
        <end position="407"/>
    </location>
</feature>
<sequence length="412" mass="45684">MSEFGNCRHCAAPLTLEFADLGATPVSNDYLDDSQVKGGETFYPLRAFVCQTCRLVQLQDFVASEDMFRDDYAYFSSFSNTWLAHAEDYATRMTDRFNLGADAKVVEIASNDGYLLQYFKGVGIPVLGIEPCKSVADAAITDKDVPTEVLFFGVETAKRLAAEGHSADLMPANNVLAHVPDINDFVGGFRELLKLEGVATFEFPHLLQQITHNQFDTIYHEHFSYLSLLAVERILKVNGMRVFDTENLTTHGGSLRVFACRADASYAETEALAATRAAEADFGLDDDKVYSDFADQVRQTKHSLLSLLMDLKGKGKRIVGYGAPAKGNTLLNFCGIGRDILDFTVDRSPHKQDRYLPGTRLPIHAPEAIFEAKPDYVLILPWNLKDEIKDQMAGISDWGGQFVVPIPEAKVL</sequence>
<evidence type="ECO:0000313" key="4">
    <source>
        <dbReference type="Proteomes" id="UP000441586"/>
    </source>
</evidence>
<dbReference type="PANTHER" id="PTHR43861:SF5">
    <property type="entry name" value="BLL5978 PROTEIN"/>
    <property type="match status" value="1"/>
</dbReference>
<dbReference type="Pfam" id="PF08484">
    <property type="entry name" value="Methyltransf_14"/>
    <property type="match status" value="1"/>
</dbReference>
<dbReference type="InterPro" id="IPR029063">
    <property type="entry name" value="SAM-dependent_MTases_sf"/>
</dbReference>
<proteinExistence type="predicted"/>
<organism evidence="3 4">
    <name type="scientific">Parasedimentitalea maritima</name>
    <dbReference type="NCBI Taxonomy" id="2578117"/>
    <lineage>
        <taxon>Bacteria</taxon>
        <taxon>Pseudomonadati</taxon>
        <taxon>Pseudomonadota</taxon>
        <taxon>Alphaproteobacteria</taxon>
        <taxon>Rhodobacterales</taxon>
        <taxon>Paracoccaceae</taxon>
        <taxon>Parasedimentitalea</taxon>
    </lineage>
</organism>
<dbReference type="AlphaFoldDB" id="A0A6A4RAP6"/>
<keyword evidence="3" id="KW-0489">Methyltransferase</keyword>
<dbReference type="Gene3D" id="6.10.250.3100">
    <property type="match status" value="1"/>
</dbReference>
<dbReference type="Gene3D" id="3.40.50.150">
    <property type="entry name" value="Vaccinia Virus protein VP39"/>
    <property type="match status" value="1"/>
</dbReference>
<dbReference type="Gene3D" id="6.20.50.110">
    <property type="entry name" value="Methyltransferase, zinc-binding domain"/>
    <property type="match status" value="1"/>
</dbReference>
<gene>
    <name evidence="3" type="ORF">GP644_12860</name>
</gene>
<dbReference type="GO" id="GO:0032259">
    <property type="term" value="P:methylation"/>
    <property type="evidence" value="ECO:0007669"/>
    <property type="project" value="UniProtKB-KW"/>
</dbReference>
<keyword evidence="3" id="KW-0808">Transferase</keyword>
<comment type="caution">
    <text evidence="3">The sequence shown here is derived from an EMBL/GenBank/DDBJ whole genome shotgun (WGS) entry which is preliminary data.</text>
</comment>
<dbReference type="PANTHER" id="PTHR43861">
    <property type="entry name" value="TRANS-ACONITATE 2-METHYLTRANSFERASE-RELATED"/>
    <property type="match status" value="1"/>
</dbReference>
<dbReference type="SUPFAM" id="SSF53335">
    <property type="entry name" value="S-adenosyl-L-methionine-dependent methyltransferases"/>
    <property type="match status" value="1"/>
</dbReference>
<reference evidence="3 4" key="1">
    <citation type="submission" date="2019-12" db="EMBL/GenBank/DDBJ databases">
        <authorList>
            <person name="Zhang Y.-J."/>
        </authorList>
    </citation>
    <scope>NUCLEOTIDE SEQUENCE [LARGE SCALE GENOMIC DNA]</scope>
    <source>
        <strain evidence="3 4">H18S-6</strain>
    </source>
</reference>
<dbReference type="GO" id="GO:0008168">
    <property type="term" value="F:methyltransferase activity"/>
    <property type="evidence" value="ECO:0007669"/>
    <property type="project" value="UniProtKB-KW"/>
</dbReference>
<dbReference type="RefSeq" id="WP_158979913.1">
    <property type="nucleotide sequence ID" value="NZ_WSFO01000007.1"/>
</dbReference>
<feature type="domain" description="Methyltransferase putative zinc binding" evidence="1">
    <location>
        <begin position="7"/>
        <end position="68"/>
    </location>
</feature>
<evidence type="ECO:0000313" key="3">
    <source>
        <dbReference type="EMBL" id="KAE9629302.1"/>
    </source>
</evidence>
<dbReference type="Proteomes" id="UP000441586">
    <property type="component" value="Unassembled WGS sequence"/>
</dbReference>
<dbReference type="EMBL" id="WSFO01000007">
    <property type="protein sequence ID" value="KAE9629302.1"/>
    <property type="molecule type" value="Genomic_DNA"/>
</dbReference>
<dbReference type="Gene3D" id="3.40.50.720">
    <property type="entry name" value="NAD(P)-binding Rossmann-like Domain"/>
    <property type="match status" value="1"/>
</dbReference>
<dbReference type="InterPro" id="IPR013630">
    <property type="entry name" value="Methyltransf_Zn-bd_dom_put"/>
</dbReference>